<evidence type="ECO:0000313" key="6">
    <source>
        <dbReference type="Proteomes" id="UP001208567"/>
    </source>
</evidence>
<dbReference type="Pfam" id="PF02311">
    <property type="entry name" value="AraC_binding"/>
    <property type="match status" value="1"/>
</dbReference>
<dbReference type="Gene3D" id="1.10.10.60">
    <property type="entry name" value="Homeodomain-like"/>
    <property type="match status" value="2"/>
</dbReference>
<protein>
    <submittedName>
        <fullName evidence="5">AraC family transcriptional regulator</fullName>
    </submittedName>
</protein>
<dbReference type="SMART" id="SM00342">
    <property type="entry name" value="HTH_ARAC"/>
    <property type="match status" value="1"/>
</dbReference>
<dbReference type="InterPro" id="IPR014710">
    <property type="entry name" value="RmlC-like_jellyroll"/>
</dbReference>
<keyword evidence="3" id="KW-0804">Transcription</keyword>
<organism evidence="5 6">
    <name type="scientific">Clostridium omnivorum</name>
    <dbReference type="NCBI Taxonomy" id="1604902"/>
    <lineage>
        <taxon>Bacteria</taxon>
        <taxon>Bacillati</taxon>
        <taxon>Bacillota</taxon>
        <taxon>Clostridia</taxon>
        <taxon>Eubacteriales</taxon>
        <taxon>Clostridiaceae</taxon>
        <taxon>Clostridium</taxon>
    </lineage>
</organism>
<reference evidence="5 6" key="1">
    <citation type="journal article" date="2024" name="Int. J. Syst. Evol. Microbiol.">
        <title>Clostridium omnivorum sp. nov., isolated from anoxic soil under the treatment of reductive soil disinfestation.</title>
        <authorList>
            <person name="Ueki A."/>
            <person name="Tonouchi A."/>
            <person name="Kaku N."/>
            <person name="Honma S."/>
            <person name="Ueki K."/>
        </authorList>
    </citation>
    <scope>NUCLEOTIDE SEQUENCE [LARGE SCALE GENOMIC DNA]</scope>
    <source>
        <strain evidence="5 6">E14</strain>
    </source>
</reference>
<evidence type="ECO:0000256" key="3">
    <source>
        <dbReference type="ARBA" id="ARBA00023163"/>
    </source>
</evidence>
<feature type="domain" description="HTH araC/xylS-type" evidence="4">
    <location>
        <begin position="163"/>
        <end position="261"/>
    </location>
</feature>
<evidence type="ECO:0000256" key="2">
    <source>
        <dbReference type="ARBA" id="ARBA00023125"/>
    </source>
</evidence>
<dbReference type="PROSITE" id="PS01124">
    <property type="entry name" value="HTH_ARAC_FAMILY_2"/>
    <property type="match status" value="1"/>
</dbReference>
<evidence type="ECO:0000256" key="1">
    <source>
        <dbReference type="ARBA" id="ARBA00023015"/>
    </source>
</evidence>
<dbReference type="EMBL" id="BRXR01000001">
    <property type="protein sequence ID" value="GLC29232.1"/>
    <property type="molecule type" value="Genomic_DNA"/>
</dbReference>
<keyword evidence="6" id="KW-1185">Reference proteome</keyword>
<dbReference type="Proteomes" id="UP001208567">
    <property type="component" value="Unassembled WGS sequence"/>
</dbReference>
<evidence type="ECO:0000259" key="4">
    <source>
        <dbReference type="PROSITE" id="PS01124"/>
    </source>
</evidence>
<dbReference type="InterPro" id="IPR003313">
    <property type="entry name" value="AraC-bd"/>
</dbReference>
<dbReference type="SUPFAM" id="SSF51182">
    <property type="entry name" value="RmlC-like cupins"/>
    <property type="match status" value="1"/>
</dbReference>
<dbReference type="SUPFAM" id="SSF46689">
    <property type="entry name" value="Homeodomain-like"/>
    <property type="match status" value="2"/>
</dbReference>
<dbReference type="InterPro" id="IPR011051">
    <property type="entry name" value="RmlC_Cupin_sf"/>
</dbReference>
<accession>A0ABQ5N205</accession>
<comment type="caution">
    <text evidence="5">The sequence shown here is derived from an EMBL/GenBank/DDBJ whole genome shotgun (WGS) entry which is preliminary data.</text>
</comment>
<sequence length="286" mass="33068">MLAKYEKRNYKGDELTWVGVYKNLHNISHWHLEHEIIACQNGNARIMITDKLFIIHEGQCVICPGSSVHYVDADEDCILMVCLFDNRLTKNITNNYELKTPVYEDKYDTISKLAAIHNELISKLPYYTDKTNSMLTDLVINIFRGEELSENGTINHDSLIKYKELLNWIDKNFEFISFSDAAGFMNLSETYFSRYFKKISGMTFSQYLNTVKVEKAVNILSTERNIPMTTLMNKCGFNTIRNFNRTFKEITGYSPKQLPNGFSLNIRSLPTVQDPFDPTIDSSILL</sequence>
<dbReference type="RefSeq" id="WP_264848519.1">
    <property type="nucleotide sequence ID" value="NZ_BRXR01000001.1"/>
</dbReference>
<dbReference type="InterPro" id="IPR009057">
    <property type="entry name" value="Homeodomain-like_sf"/>
</dbReference>
<proteinExistence type="predicted"/>
<dbReference type="PANTHER" id="PTHR43280">
    <property type="entry name" value="ARAC-FAMILY TRANSCRIPTIONAL REGULATOR"/>
    <property type="match status" value="1"/>
</dbReference>
<dbReference type="PANTHER" id="PTHR43280:SF27">
    <property type="entry name" value="TRANSCRIPTIONAL REGULATOR MTLR"/>
    <property type="match status" value="1"/>
</dbReference>
<dbReference type="Gene3D" id="2.60.120.10">
    <property type="entry name" value="Jelly Rolls"/>
    <property type="match status" value="1"/>
</dbReference>
<keyword evidence="2" id="KW-0238">DNA-binding</keyword>
<dbReference type="InterPro" id="IPR018060">
    <property type="entry name" value="HTH_AraC"/>
</dbReference>
<gene>
    <name evidence="5" type="ORF">bsdE14_06420</name>
</gene>
<evidence type="ECO:0000313" key="5">
    <source>
        <dbReference type="EMBL" id="GLC29232.1"/>
    </source>
</evidence>
<dbReference type="Pfam" id="PF12833">
    <property type="entry name" value="HTH_18"/>
    <property type="match status" value="1"/>
</dbReference>
<keyword evidence="1" id="KW-0805">Transcription regulation</keyword>
<name>A0ABQ5N205_9CLOT</name>